<dbReference type="OrthoDB" id="4846939at2759"/>
<accession>A0A9P8W5A0</accession>
<feature type="compositionally biased region" description="Low complexity" evidence="1">
    <location>
        <begin position="877"/>
        <end position="896"/>
    </location>
</feature>
<comment type="caution">
    <text evidence="2">The sequence shown here is derived from an EMBL/GenBank/DDBJ whole genome shotgun (WGS) entry which is preliminary data.</text>
</comment>
<dbReference type="Proteomes" id="UP000777438">
    <property type="component" value="Unassembled WGS sequence"/>
</dbReference>
<keyword evidence="3" id="KW-1185">Reference proteome</keyword>
<proteinExistence type="predicted"/>
<dbReference type="EMBL" id="JAGPYM010000010">
    <property type="protein sequence ID" value="KAH6889885.1"/>
    <property type="molecule type" value="Genomic_DNA"/>
</dbReference>
<sequence length="972" mass="109219">MTQPIDIPVKRSRLQAATHPRSLFPTDEGPYFGYIELFESGHVYRALSSGSGKYVEIGARNPLPTLSFIVEKDRLSRSITVEFTSMGLQHAVCSAIHHPPTSMASLELDFNTILKNYEALKTHLNGLHDRYPYDDVTSEMQLLVEDLLLERALYDGMNMDMLRQQQILRVAHLQDIHARNVSTGLNEIEDCFALGLIPNHVSEQYLEALNLRYAQLARSGDFAELRNLCEPLVRSSEIELIYDPALLLEVLENGSLDIYKYMLDLVDRTKERVEMPDSQYPDVTYDPLYVAISLGQIEAVRHIISDHTTFEGYVLDEAQTPLDKDGIFTPLYAATYWRQADIVRLLLDSKPDSKPLYYAGLEQATALAQQNMSQPILQMLMECPPPSTPATFVHDIRSRPHSSRFQFSVSPQSLHFPVVPIIPTTPASESRPASVKSVSGITNALSGLDTEILQPVDYPMSTLDPPQPFINFDLAPTTPTIVVQPPSGSPFLGDDPAKLFPLFVQLQTSSIRHTSTHKARQQLGLDMMLRLEERRDKLRTVCNRHPTSEAYAEVANHFGMTQNIWKSGVDCFRDITKNKAPSSLVEVLLILLVADALGCETSQASHDLEVEFKNDLDRWRTLLQGPERVMFEEIVCAVWDIEFVPTIDLPDEPNALCRFQELAQNLISLEETHAFKSRSWGSRLRTVQREHKKRRGKISALHRTNCPSVLPDGSFHSISSVLGRLTHDTDEFHEDDLDIGEFIDLDALEGYVDEPKPVASTESMDMTAAEWKDVHPRVVLVLASVAFSIGLTSVSAIQDGPEKDRPRAVPRAAPGYGRCCAIVEGFLSFQTDDNFYDSGIDLRSASEEWSSPYIREMKKASQRNSRLRSLDPAGAQSASLKVSASMSSPSGSSMISTDFSSPDTARANKERRAKCGSCHKTFSSISNRNKHMREGCSKIERNGYKCGNENCSKVLTTKWYRDRHEQTRCRFR</sequence>
<protein>
    <submittedName>
        <fullName evidence="2">Uncharacterized protein</fullName>
    </submittedName>
</protein>
<dbReference type="Gene3D" id="1.25.40.20">
    <property type="entry name" value="Ankyrin repeat-containing domain"/>
    <property type="match status" value="1"/>
</dbReference>
<gene>
    <name evidence="2" type="ORF">B0T10DRAFT_42292</name>
</gene>
<evidence type="ECO:0000256" key="1">
    <source>
        <dbReference type="SAM" id="MobiDB-lite"/>
    </source>
</evidence>
<dbReference type="AlphaFoldDB" id="A0A9P8W5A0"/>
<feature type="region of interest" description="Disordered" evidence="1">
    <location>
        <begin position="860"/>
        <end position="906"/>
    </location>
</feature>
<dbReference type="SUPFAM" id="SSF48403">
    <property type="entry name" value="Ankyrin repeat"/>
    <property type="match status" value="1"/>
</dbReference>
<evidence type="ECO:0000313" key="3">
    <source>
        <dbReference type="Proteomes" id="UP000777438"/>
    </source>
</evidence>
<name>A0A9P8W5A0_9HYPO</name>
<organism evidence="2 3">
    <name type="scientific">Thelonectria olida</name>
    <dbReference type="NCBI Taxonomy" id="1576542"/>
    <lineage>
        <taxon>Eukaryota</taxon>
        <taxon>Fungi</taxon>
        <taxon>Dikarya</taxon>
        <taxon>Ascomycota</taxon>
        <taxon>Pezizomycotina</taxon>
        <taxon>Sordariomycetes</taxon>
        <taxon>Hypocreomycetidae</taxon>
        <taxon>Hypocreales</taxon>
        <taxon>Nectriaceae</taxon>
        <taxon>Thelonectria</taxon>
    </lineage>
</organism>
<reference evidence="2 3" key="1">
    <citation type="journal article" date="2021" name="Nat. Commun.">
        <title>Genetic determinants of endophytism in the Arabidopsis root mycobiome.</title>
        <authorList>
            <person name="Mesny F."/>
            <person name="Miyauchi S."/>
            <person name="Thiergart T."/>
            <person name="Pickel B."/>
            <person name="Atanasova L."/>
            <person name="Karlsson M."/>
            <person name="Huettel B."/>
            <person name="Barry K.W."/>
            <person name="Haridas S."/>
            <person name="Chen C."/>
            <person name="Bauer D."/>
            <person name="Andreopoulos W."/>
            <person name="Pangilinan J."/>
            <person name="LaButti K."/>
            <person name="Riley R."/>
            <person name="Lipzen A."/>
            <person name="Clum A."/>
            <person name="Drula E."/>
            <person name="Henrissat B."/>
            <person name="Kohler A."/>
            <person name="Grigoriev I.V."/>
            <person name="Martin F.M."/>
            <person name="Hacquard S."/>
        </authorList>
    </citation>
    <scope>NUCLEOTIDE SEQUENCE [LARGE SCALE GENOMIC DNA]</scope>
    <source>
        <strain evidence="2 3">MPI-CAGE-CH-0241</strain>
    </source>
</reference>
<dbReference type="InterPro" id="IPR036770">
    <property type="entry name" value="Ankyrin_rpt-contain_sf"/>
</dbReference>
<evidence type="ECO:0000313" key="2">
    <source>
        <dbReference type="EMBL" id="KAH6889885.1"/>
    </source>
</evidence>